<dbReference type="CDD" id="cd23659">
    <property type="entry name" value="USP_At3g01520-like"/>
    <property type="match status" value="1"/>
</dbReference>
<dbReference type="Gene3D" id="3.40.50.620">
    <property type="entry name" value="HUPs"/>
    <property type="match status" value="1"/>
</dbReference>
<dbReference type="InterPro" id="IPR006016">
    <property type="entry name" value="UspA"/>
</dbReference>
<evidence type="ECO:0000313" key="5">
    <source>
        <dbReference type="Proteomes" id="UP000245942"/>
    </source>
</evidence>
<keyword evidence="5" id="KW-1185">Reference proteome</keyword>
<sequence>MAQTPALESANPLDKSNIPSEARHQQIVGQTGEAITKESSILIAIDGTEAGDKAFNYLLKSKVLSTNAHVFIATVLPANVLSGPWVSGPLSIDAKRQNELLKALREQAIEKLNPYKDKLKDAGYETTIHVAHGDARQTLVRVAIYHKVDLVVAGKRGKKGIPGLTAGSTTSYLVNHAPSPVLVIK</sequence>
<dbReference type="OrthoDB" id="843225at2759"/>
<keyword evidence="4" id="KW-0378">Hydrolase</keyword>
<dbReference type="STRING" id="1684307.A0A316UDN5"/>
<evidence type="ECO:0000256" key="2">
    <source>
        <dbReference type="SAM" id="MobiDB-lite"/>
    </source>
</evidence>
<comment type="similarity">
    <text evidence="1">Belongs to the universal stress protein A family.</text>
</comment>
<name>A0A316UDN5_9BASI</name>
<protein>
    <submittedName>
        <fullName evidence="4">Adenine nucleotide alpha hydrolases-like protein</fullName>
    </submittedName>
</protein>
<dbReference type="EMBL" id="KZ819322">
    <property type="protein sequence ID" value="PWN22964.1"/>
    <property type="molecule type" value="Genomic_DNA"/>
</dbReference>
<evidence type="ECO:0000256" key="1">
    <source>
        <dbReference type="ARBA" id="ARBA00008791"/>
    </source>
</evidence>
<gene>
    <name evidence="4" type="ORF">BCV69DRAFT_245079</name>
</gene>
<dbReference type="InterPro" id="IPR014729">
    <property type="entry name" value="Rossmann-like_a/b/a_fold"/>
</dbReference>
<dbReference type="InterPro" id="IPR006015">
    <property type="entry name" value="Universal_stress_UspA"/>
</dbReference>
<dbReference type="RefSeq" id="XP_025350124.1">
    <property type="nucleotide sequence ID" value="XM_025490138.1"/>
</dbReference>
<dbReference type="Proteomes" id="UP000245942">
    <property type="component" value="Unassembled WGS sequence"/>
</dbReference>
<accession>A0A316UDN5</accession>
<evidence type="ECO:0000313" key="4">
    <source>
        <dbReference type="EMBL" id="PWN22964.1"/>
    </source>
</evidence>
<proteinExistence type="inferred from homology"/>
<dbReference type="PANTHER" id="PTHR46268">
    <property type="entry name" value="STRESS RESPONSE PROTEIN NHAX"/>
    <property type="match status" value="1"/>
</dbReference>
<dbReference type="GO" id="GO:0016787">
    <property type="term" value="F:hydrolase activity"/>
    <property type="evidence" value="ECO:0007669"/>
    <property type="project" value="UniProtKB-KW"/>
</dbReference>
<dbReference type="PRINTS" id="PR01438">
    <property type="entry name" value="UNVRSLSTRESS"/>
</dbReference>
<evidence type="ECO:0000259" key="3">
    <source>
        <dbReference type="Pfam" id="PF00582"/>
    </source>
</evidence>
<dbReference type="AlphaFoldDB" id="A0A316UDN5"/>
<feature type="domain" description="UspA" evidence="3">
    <location>
        <begin position="41"/>
        <end position="185"/>
    </location>
</feature>
<organism evidence="4 5">
    <name type="scientific">Pseudomicrostroma glucosiphilum</name>
    <dbReference type="NCBI Taxonomy" id="1684307"/>
    <lineage>
        <taxon>Eukaryota</taxon>
        <taxon>Fungi</taxon>
        <taxon>Dikarya</taxon>
        <taxon>Basidiomycota</taxon>
        <taxon>Ustilaginomycotina</taxon>
        <taxon>Exobasidiomycetes</taxon>
        <taxon>Microstromatales</taxon>
        <taxon>Microstromatales incertae sedis</taxon>
        <taxon>Pseudomicrostroma</taxon>
    </lineage>
</organism>
<dbReference type="Pfam" id="PF00582">
    <property type="entry name" value="Usp"/>
    <property type="match status" value="1"/>
</dbReference>
<feature type="region of interest" description="Disordered" evidence="2">
    <location>
        <begin position="1"/>
        <end position="20"/>
    </location>
</feature>
<dbReference type="GeneID" id="37011872"/>
<dbReference type="PANTHER" id="PTHR46268:SF6">
    <property type="entry name" value="UNIVERSAL STRESS PROTEIN UP12"/>
    <property type="match status" value="1"/>
</dbReference>
<reference evidence="4 5" key="1">
    <citation type="journal article" date="2018" name="Mol. Biol. Evol.">
        <title>Broad Genomic Sampling Reveals a Smut Pathogenic Ancestry of the Fungal Clade Ustilaginomycotina.</title>
        <authorList>
            <person name="Kijpornyongpan T."/>
            <person name="Mondo S.J."/>
            <person name="Barry K."/>
            <person name="Sandor L."/>
            <person name="Lee J."/>
            <person name="Lipzen A."/>
            <person name="Pangilinan J."/>
            <person name="LaButti K."/>
            <person name="Hainaut M."/>
            <person name="Henrissat B."/>
            <person name="Grigoriev I.V."/>
            <person name="Spatafora J.W."/>
            <person name="Aime M.C."/>
        </authorList>
    </citation>
    <scope>NUCLEOTIDE SEQUENCE [LARGE SCALE GENOMIC DNA]</scope>
    <source>
        <strain evidence="4 5">MCA 4718</strain>
    </source>
</reference>
<dbReference type="SUPFAM" id="SSF52402">
    <property type="entry name" value="Adenine nucleotide alpha hydrolases-like"/>
    <property type="match status" value="1"/>
</dbReference>